<gene>
    <name evidence="3" type="ORF">ENP88_02020</name>
</gene>
<feature type="region of interest" description="Disordered" evidence="2">
    <location>
        <begin position="70"/>
        <end position="89"/>
    </location>
</feature>
<proteinExistence type="predicted"/>
<sequence>MISDKLDIEKIVDLIKKEIESSELTRKIIELDSKLVELKKTIESLVIELTYIKEELRELRGDKKKPFEIKTEKRQQRVSENEKERKELQISKPEEKRIERIEKRVDEEDLIICD</sequence>
<protein>
    <recommendedName>
        <fullName evidence="4">Transposase</fullName>
    </recommendedName>
</protein>
<evidence type="ECO:0000256" key="1">
    <source>
        <dbReference type="SAM" id="Coils"/>
    </source>
</evidence>
<evidence type="ECO:0008006" key="4">
    <source>
        <dbReference type="Google" id="ProtNLM"/>
    </source>
</evidence>
<dbReference type="EMBL" id="DSLA01000034">
    <property type="protein sequence ID" value="HEH34934.1"/>
    <property type="molecule type" value="Genomic_DNA"/>
</dbReference>
<reference evidence="3" key="1">
    <citation type="journal article" date="2020" name="mSystems">
        <title>Genome- and Community-Level Interaction Insights into Carbon Utilization and Element Cycling Functions of Hydrothermarchaeota in Hydrothermal Sediment.</title>
        <authorList>
            <person name="Zhou Z."/>
            <person name="Liu Y."/>
            <person name="Xu W."/>
            <person name="Pan J."/>
            <person name="Luo Z.H."/>
            <person name="Li M."/>
        </authorList>
    </citation>
    <scope>NUCLEOTIDE SEQUENCE [LARGE SCALE GENOMIC DNA]</scope>
    <source>
        <strain evidence="3">SpSt-26</strain>
    </source>
</reference>
<organism evidence="3">
    <name type="scientific">Archaeoglobus fulgidus</name>
    <dbReference type="NCBI Taxonomy" id="2234"/>
    <lineage>
        <taxon>Archaea</taxon>
        <taxon>Methanobacteriati</taxon>
        <taxon>Methanobacteriota</taxon>
        <taxon>Archaeoglobi</taxon>
        <taxon>Archaeoglobales</taxon>
        <taxon>Archaeoglobaceae</taxon>
        <taxon>Archaeoglobus</taxon>
    </lineage>
</organism>
<feature type="coiled-coil region" evidence="1">
    <location>
        <begin position="21"/>
        <end position="48"/>
    </location>
</feature>
<accession>A0A7J2TIB4</accession>
<evidence type="ECO:0000256" key="2">
    <source>
        <dbReference type="SAM" id="MobiDB-lite"/>
    </source>
</evidence>
<keyword evidence="1" id="KW-0175">Coiled coil</keyword>
<name>A0A7J2TIB4_ARCFL</name>
<dbReference type="AlphaFoldDB" id="A0A7J2TIB4"/>
<comment type="caution">
    <text evidence="3">The sequence shown here is derived from an EMBL/GenBank/DDBJ whole genome shotgun (WGS) entry which is preliminary data.</text>
</comment>
<evidence type="ECO:0000313" key="3">
    <source>
        <dbReference type="EMBL" id="HEH34934.1"/>
    </source>
</evidence>